<dbReference type="RefSeq" id="WP_012138192.1">
    <property type="nucleotide sequence ID" value="NZ_KE007325.1"/>
</dbReference>
<dbReference type="PANTHER" id="PTHR48081">
    <property type="entry name" value="AB HYDROLASE SUPERFAMILY PROTEIN C4A8.06C"/>
    <property type="match status" value="1"/>
</dbReference>
<comment type="caution">
    <text evidence="4">The sequence shown here is derived from an EMBL/GenBank/DDBJ whole genome shotgun (WGS) entry which is preliminary data.</text>
</comment>
<dbReference type="STRING" id="1318628.MARLIPOL_10801"/>
<dbReference type="eggNOG" id="COG0657">
    <property type="taxonomic scope" value="Bacteria"/>
</dbReference>
<evidence type="ECO:0000259" key="3">
    <source>
        <dbReference type="Pfam" id="PF20434"/>
    </source>
</evidence>
<feature type="domain" description="BD-FAE-like" evidence="3">
    <location>
        <begin position="60"/>
        <end position="255"/>
    </location>
</feature>
<evidence type="ECO:0000256" key="2">
    <source>
        <dbReference type="SAM" id="SignalP"/>
    </source>
</evidence>
<dbReference type="SUPFAM" id="SSF53474">
    <property type="entry name" value="alpha/beta-Hydrolases"/>
    <property type="match status" value="1"/>
</dbReference>
<organism evidence="4 5">
    <name type="scientific">Marinobacter lipolyticus SM19</name>
    <dbReference type="NCBI Taxonomy" id="1318628"/>
    <lineage>
        <taxon>Bacteria</taxon>
        <taxon>Pseudomonadati</taxon>
        <taxon>Pseudomonadota</taxon>
        <taxon>Gammaproteobacteria</taxon>
        <taxon>Pseudomonadales</taxon>
        <taxon>Marinobacteraceae</taxon>
        <taxon>Marinobacter</taxon>
    </lineage>
</organism>
<dbReference type="Gene3D" id="3.40.50.1820">
    <property type="entry name" value="alpha/beta hydrolase"/>
    <property type="match status" value="1"/>
</dbReference>
<dbReference type="PANTHER" id="PTHR48081:SF13">
    <property type="entry name" value="ALPHA_BETA HYDROLASE"/>
    <property type="match status" value="1"/>
</dbReference>
<dbReference type="Proteomes" id="UP000016540">
    <property type="component" value="Unassembled WGS sequence"/>
</dbReference>
<dbReference type="EMBL" id="ASAD01000011">
    <property type="protein sequence ID" value="EON92105.1"/>
    <property type="molecule type" value="Genomic_DNA"/>
</dbReference>
<name>R8B0K2_9GAMM</name>
<keyword evidence="5" id="KW-1185">Reference proteome</keyword>
<feature type="signal peptide" evidence="2">
    <location>
        <begin position="1"/>
        <end position="23"/>
    </location>
</feature>
<protein>
    <submittedName>
        <fullName evidence="4">Lipase/esterase</fullName>
    </submittedName>
</protein>
<dbReference type="GO" id="GO:0016787">
    <property type="term" value="F:hydrolase activity"/>
    <property type="evidence" value="ECO:0007669"/>
    <property type="project" value="UniProtKB-KW"/>
</dbReference>
<gene>
    <name evidence="4" type="ORF">MARLIPOL_10801</name>
</gene>
<evidence type="ECO:0000256" key="1">
    <source>
        <dbReference type="ARBA" id="ARBA00022801"/>
    </source>
</evidence>
<keyword evidence="1" id="KW-0378">Hydrolase</keyword>
<feature type="chain" id="PRO_5004462434" evidence="2">
    <location>
        <begin position="24"/>
        <end position="301"/>
    </location>
</feature>
<proteinExistence type="predicted"/>
<dbReference type="PATRIC" id="fig|1318628.3.peg.2156"/>
<evidence type="ECO:0000313" key="5">
    <source>
        <dbReference type="Proteomes" id="UP000016540"/>
    </source>
</evidence>
<dbReference type="Pfam" id="PF20434">
    <property type="entry name" value="BD-FAE"/>
    <property type="match status" value="1"/>
</dbReference>
<dbReference type="AlphaFoldDB" id="R8B0K2"/>
<dbReference type="InterPro" id="IPR050300">
    <property type="entry name" value="GDXG_lipolytic_enzyme"/>
</dbReference>
<keyword evidence="2" id="KW-0732">Signal</keyword>
<dbReference type="HOGENOM" id="CLU_012494_4_0_6"/>
<reference evidence="4 5" key="1">
    <citation type="journal article" date="2013" name="Genome Announc.">
        <title>Draft Genome Sequence of the Moderately Halophilic Bacterium Marinobacter lipolyticus Strain SM19.</title>
        <authorList>
            <person name="Papke R.T."/>
            <person name="de la Haba R.R."/>
            <person name="Infante-Dominguez C."/>
            <person name="Perez D."/>
            <person name="Sanchez-Porro C."/>
            <person name="Lapierre P."/>
            <person name="Ventosa A."/>
        </authorList>
    </citation>
    <scope>NUCLEOTIDE SEQUENCE [LARGE SCALE GENOMIC DNA]</scope>
    <source>
        <strain evidence="4 5">SM19</strain>
    </source>
</reference>
<evidence type="ECO:0000313" key="4">
    <source>
        <dbReference type="EMBL" id="EON92105.1"/>
    </source>
</evidence>
<dbReference type="InterPro" id="IPR049492">
    <property type="entry name" value="BD-FAE-like_dom"/>
</dbReference>
<accession>R8B0K2</accession>
<sequence>MSIPFRYRVTIMLLMLSSLWGCATHSGAPASTPDHPHTDFRMLDDIAYTPEDWPQTLYADLYLPETNGKHATVLLVHGGGWERRSRKDMAWIARDLASRGFAVMNVDYRFAPEHTFPAQLHDVQMAMHWLHRHSSEYGLDRSAISAFGFSSGAHLVSLMALVASSDSPLNDPYGGDATRPTAVVAGGIPADLEAFDSGRLIKQFLGGEQQEIPDIYRQASPVTHVTPSAPPFFLFHGGMDMLVPFSQAKRLQQTLNANSVDNELYRMHLRGHLTSFLTAGQAVDRAADFLRRHSLSADSGS</sequence>
<dbReference type="InterPro" id="IPR029058">
    <property type="entry name" value="AB_hydrolase_fold"/>
</dbReference>